<dbReference type="AlphaFoldDB" id="K2RXJ8"/>
<dbReference type="PANTHER" id="PTHR47785:SF6">
    <property type="entry name" value="ZN(II)2CYS6 TRANSCRIPTION FACTOR (EUROFUNG)"/>
    <property type="match status" value="1"/>
</dbReference>
<dbReference type="EMBL" id="AHHD01000767">
    <property type="protein sequence ID" value="EKG09135.1"/>
    <property type="molecule type" value="Genomic_DNA"/>
</dbReference>
<evidence type="ECO:0000313" key="1">
    <source>
        <dbReference type="EMBL" id="EKG09135.1"/>
    </source>
</evidence>
<dbReference type="STRING" id="1126212.K2RXJ8"/>
<dbReference type="Proteomes" id="UP000007129">
    <property type="component" value="Unassembled WGS sequence"/>
</dbReference>
<dbReference type="CDD" id="cd12148">
    <property type="entry name" value="fungal_TF_MHR"/>
    <property type="match status" value="1"/>
</dbReference>
<accession>K2RXJ8</accession>
<evidence type="ECO:0000313" key="2">
    <source>
        <dbReference type="Proteomes" id="UP000007129"/>
    </source>
</evidence>
<name>K2RXJ8_MACPH</name>
<dbReference type="PANTHER" id="PTHR47785">
    <property type="entry name" value="ZN(II)2CYS6 TRANSCRIPTION FACTOR (EUROFUNG)-RELATED-RELATED"/>
    <property type="match status" value="1"/>
</dbReference>
<dbReference type="VEuPathDB" id="FungiDB:MPH_13874"/>
<dbReference type="eggNOG" id="ENOG502SHAW">
    <property type="taxonomic scope" value="Eukaryota"/>
</dbReference>
<protein>
    <submittedName>
        <fullName evidence="1">Transcription factor fungi</fullName>
    </submittedName>
</protein>
<dbReference type="OrthoDB" id="6133115at2759"/>
<proteinExistence type="predicted"/>
<gene>
    <name evidence="1" type="ORF">MPH_13874</name>
</gene>
<dbReference type="InParanoid" id="K2RXJ8"/>
<comment type="caution">
    <text evidence="1">The sequence shown here is derived from an EMBL/GenBank/DDBJ whole genome shotgun (WGS) entry which is preliminary data.</text>
</comment>
<dbReference type="HOGENOM" id="CLU_844869_0_0_1"/>
<reference evidence="1 2" key="1">
    <citation type="journal article" date="2012" name="BMC Genomics">
        <title>Tools to kill: Genome of one of the most destructive plant pathogenic fungi Macrophomina phaseolina.</title>
        <authorList>
            <person name="Islam M.S."/>
            <person name="Haque M.S."/>
            <person name="Islam M.M."/>
            <person name="Emdad E.M."/>
            <person name="Halim A."/>
            <person name="Hossen Q.M.M."/>
            <person name="Hossain M.Z."/>
            <person name="Ahmed B."/>
            <person name="Rahim S."/>
            <person name="Rahman M.S."/>
            <person name="Alam M.M."/>
            <person name="Hou S."/>
            <person name="Wan X."/>
            <person name="Saito J.A."/>
            <person name="Alam M."/>
        </authorList>
    </citation>
    <scope>NUCLEOTIDE SEQUENCE [LARGE SCALE GENOMIC DNA]</scope>
    <source>
        <strain evidence="1 2">MS6</strain>
    </source>
</reference>
<sequence>MAHTQDRRNAYAHVTPSHEVLLWPFIRSCLTEYHIDVGEDLHMLAQEGSLWFIQYELQKHSQSLSPSPRLEAEPYIHGSALNSANRVHFLKFTYEEMSTDALYYFNTFNMLYFILDRQHFMEVTLPKVAENGFEDGDFDSIIALLVFALGKVAVDGTFSSPLENGMPFQSGLRGGTLERPPGLDIFNEARQRFGFVANQCSIKSIEISLLSAIYYESCGRHLDCWHATLAASSAFQIMMKCTAIDWFTIRGNILKRLYWTCRLIEDWYYFDLDLPRTEICDYEDNVPLPGELWGQSTEEDQQTVMHLLAMIALHRVVTRIHKFIFNGMY</sequence>
<organism evidence="1 2">
    <name type="scientific">Macrophomina phaseolina (strain MS6)</name>
    <name type="common">Charcoal rot fungus</name>
    <dbReference type="NCBI Taxonomy" id="1126212"/>
    <lineage>
        <taxon>Eukaryota</taxon>
        <taxon>Fungi</taxon>
        <taxon>Dikarya</taxon>
        <taxon>Ascomycota</taxon>
        <taxon>Pezizomycotina</taxon>
        <taxon>Dothideomycetes</taxon>
        <taxon>Dothideomycetes incertae sedis</taxon>
        <taxon>Botryosphaeriales</taxon>
        <taxon>Botryosphaeriaceae</taxon>
        <taxon>Macrophomina</taxon>
    </lineage>
</organism>
<dbReference type="InterPro" id="IPR053181">
    <property type="entry name" value="EcdB-like_regulator"/>
</dbReference>